<proteinExistence type="predicted"/>
<name>A0AAJ5WBQ1_9SPHI</name>
<gene>
    <name evidence="1" type="ORF">P0Y49_10865</name>
</gene>
<evidence type="ECO:0000313" key="1">
    <source>
        <dbReference type="EMBL" id="WEK21637.1"/>
    </source>
</evidence>
<accession>A0AAJ5WBQ1</accession>
<sequence>MKNLDNMEYTDAQTKKMGYITICLVMKQVIVYGKKIALYGELKDMRKLVNPFNFELDEDMDLLQILDEPHVKLASRLAAYIRCEVLDRYALLNALNDEIAMEDEWATKMAWKMARRYLLYSSSQRRRDRYFNFGKILLNAQRAIYEMMKLMVTGKTRVFNSSYRCNYSPGRLKALMIGIEDQNVLVMLDLIEKLKDCEAQSCAIRVKI</sequence>
<evidence type="ECO:0000313" key="2">
    <source>
        <dbReference type="Proteomes" id="UP001214530"/>
    </source>
</evidence>
<dbReference type="EMBL" id="CP119313">
    <property type="protein sequence ID" value="WEK21637.1"/>
    <property type="molecule type" value="Genomic_DNA"/>
</dbReference>
<organism evidence="1 2">
    <name type="scientific">Candidatus Pedobacter colombiensis</name>
    <dbReference type="NCBI Taxonomy" id="3121371"/>
    <lineage>
        <taxon>Bacteria</taxon>
        <taxon>Pseudomonadati</taxon>
        <taxon>Bacteroidota</taxon>
        <taxon>Sphingobacteriia</taxon>
        <taxon>Sphingobacteriales</taxon>
        <taxon>Sphingobacteriaceae</taxon>
        <taxon>Pedobacter</taxon>
    </lineage>
</organism>
<protein>
    <submittedName>
        <fullName evidence="1">Uncharacterized protein</fullName>
    </submittedName>
</protein>
<dbReference type="AlphaFoldDB" id="A0AAJ5WBQ1"/>
<reference evidence="1" key="1">
    <citation type="submission" date="2023-03" db="EMBL/GenBank/DDBJ databases">
        <title>Andean soil-derived lignocellulolytic bacterial consortium as a source of novel taxa and putative plastic-active enzymes.</title>
        <authorList>
            <person name="Diaz-Garcia L."/>
            <person name="Chuvochina M."/>
            <person name="Feuerriegel G."/>
            <person name="Bunk B."/>
            <person name="Sproer C."/>
            <person name="Streit W.R."/>
            <person name="Rodriguez L.M."/>
            <person name="Overmann J."/>
            <person name="Jimenez D.J."/>
        </authorList>
    </citation>
    <scope>NUCLEOTIDE SEQUENCE</scope>
    <source>
        <strain evidence="1">MAG 3858</strain>
    </source>
</reference>
<dbReference type="Proteomes" id="UP001214530">
    <property type="component" value="Chromosome"/>
</dbReference>